<dbReference type="EMBL" id="GBXM01073713">
    <property type="protein sequence ID" value="JAH34864.1"/>
    <property type="molecule type" value="Transcribed_RNA"/>
</dbReference>
<sequence length="33" mass="4091">MLMSEIPSFASEYIHTHIYIYIFFYRTRGYLNI</sequence>
<accession>A0A0E9S099</accession>
<reference evidence="1" key="2">
    <citation type="journal article" date="2015" name="Fish Shellfish Immunol.">
        <title>Early steps in the European eel (Anguilla anguilla)-Vibrio vulnificus interaction in the gills: Role of the RtxA13 toxin.</title>
        <authorList>
            <person name="Callol A."/>
            <person name="Pajuelo D."/>
            <person name="Ebbesson L."/>
            <person name="Teles M."/>
            <person name="MacKenzie S."/>
            <person name="Amaro C."/>
        </authorList>
    </citation>
    <scope>NUCLEOTIDE SEQUENCE</scope>
</reference>
<evidence type="ECO:0000313" key="1">
    <source>
        <dbReference type="EMBL" id="JAH34864.1"/>
    </source>
</evidence>
<dbReference type="AlphaFoldDB" id="A0A0E9S099"/>
<reference evidence="1" key="1">
    <citation type="submission" date="2014-11" db="EMBL/GenBank/DDBJ databases">
        <authorList>
            <person name="Amaro Gonzalez C."/>
        </authorList>
    </citation>
    <scope>NUCLEOTIDE SEQUENCE</scope>
</reference>
<protein>
    <submittedName>
        <fullName evidence="1">Uncharacterized protein</fullName>
    </submittedName>
</protein>
<organism evidence="1">
    <name type="scientific">Anguilla anguilla</name>
    <name type="common">European freshwater eel</name>
    <name type="synonym">Muraena anguilla</name>
    <dbReference type="NCBI Taxonomy" id="7936"/>
    <lineage>
        <taxon>Eukaryota</taxon>
        <taxon>Metazoa</taxon>
        <taxon>Chordata</taxon>
        <taxon>Craniata</taxon>
        <taxon>Vertebrata</taxon>
        <taxon>Euteleostomi</taxon>
        <taxon>Actinopterygii</taxon>
        <taxon>Neopterygii</taxon>
        <taxon>Teleostei</taxon>
        <taxon>Anguilliformes</taxon>
        <taxon>Anguillidae</taxon>
        <taxon>Anguilla</taxon>
    </lineage>
</organism>
<name>A0A0E9S099_ANGAN</name>
<proteinExistence type="predicted"/>